<keyword evidence="4" id="KW-0028">Amino-acid biosynthesis</keyword>
<gene>
    <name evidence="12" type="ORF">EHS19_08510</name>
</gene>
<comment type="pathway">
    <text evidence="1">Amino-acid biosynthesis; L-phenylalanine biosynthesis; phenylpyruvate from prephenate: step 1/1.</text>
</comment>
<accession>A0A5N5RGI3</accession>
<dbReference type="CDD" id="cd04905">
    <property type="entry name" value="ACT_CM-PDT"/>
    <property type="match status" value="1"/>
</dbReference>
<evidence type="ECO:0000259" key="11">
    <source>
        <dbReference type="PROSITE" id="PS51671"/>
    </source>
</evidence>
<dbReference type="EC" id="4.2.1.51" evidence="2"/>
<reference evidence="12 13" key="1">
    <citation type="journal article" date="2019" name="Int. J. Syst. Evol. Microbiol.">
        <title>Bifidobacterium jacchi sp. nov., isolated from the faeces of a baby common marmoset (Callithrix jacchus).</title>
        <authorList>
            <person name="Modesto M."/>
            <person name="Watanabe K."/>
            <person name="Arita M."/>
            <person name="Satti M."/>
            <person name="Oki K."/>
            <person name="Sciavilla P."/>
            <person name="Patavino C."/>
            <person name="Camma C."/>
            <person name="Michelini S."/>
            <person name="Sgorbati B."/>
            <person name="Mattarelli P."/>
        </authorList>
    </citation>
    <scope>NUCLEOTIDE SEQUENCE [LARGE SCALE GENOMIC DNA]</scope>
    <source>
        <strain evidence="12 13">MRM 9.3</strain>
    </source>
</reference>
<dbReference type="Gene3D" id="3.40.190.10">
    <property type="entry name" value="Periplasmic binding protein-like II"/>
    <property type="match status" value="2"/>
</dbReference>
<keyword evidence="5" id="KW-0057">Aromatic amino acid biosynthesis</keyword>
<keyword evidence="6" id="KW-0584">Phenylalanine biosynthesis</keyword>
<evidence type="ECO:0000256" key="5">
    <source>
        <dbReference type="ARBA" id="ARBA00023141"/>
    </source>
</evidence>
<dbReference type="UniPathway" id="UPA00121">
    <property type="reaction ID" value="UER00345"/>
</dbReference>
<evidence type="ECO:0000313" key="12">
    <source>
        <dbReference type="EMBL" id="KAB5605841.1"/>
    </source>
</evidence>
<comment type="catalytic activity">
    <reaction evidence="8">
        <text>prephenate + H(+) = 3-phenylpyruvate + CO2 + H2O</text>
        <dbReference type="Rhea" id="RHEA:21648"/>
        <dbReference type="ChEBI" id="CHEBI:15377"/>
        <dbReference type="ChEBI" id="CHEBI:15378"/>
        <dbReference type="ChEBI" id="CHEBI:16526"/>
        <dbReference type="ChEBI" id="CHEBI:18005"/>
        <dbReference type="ChEBI" id="CHEBI:29934"/>
        <dbReference type="EC" id="4.2.1.51"/>
    </reaction>
</comment>
<evidence type="ECO:0000256" key="2">
    <source>
        <dbReference type="ARBA" id="ARBA00013147"/>
    </source>
</evidence>
<organism evidence="12 13">
    <name type="scientific">Bifidobacterium jacchi</name>
    <dbReference type="NCBI Taxonomy" id="2490545"/>
    <lineage>
        <taxon>Bacteria</taxon>
        <taxon>Bacillati</taxon>
        <taxon>Actinomycetota</taxon>
        <taxon>Actinomycetes</taxon>
        <taxon>Bifidobacteriales</taxon>
        <taxon>Bifidobacteriaceae</taxon>
        <taxon>Bifidobacterium</taxon>
    </lineage>
</organism>
<dbReference type="AlphaFoldDB" id="A0A5N5RGI3"/>
<keyword evidence="13" id="KW-1185">Reference proteome</keyword>
<evidence type="ECO:0000256" key="3">
    <source>
        <dbReference type="ARBA" id="ARBA00021872"/>
    </source>
</evidence>
<dbReference type="InterPro" id="IPR001086">
    <property type="entry name" value="Preph_deHydtase"/>
</dbReference>
<feature type="region of interest" description="Disordered" evidence="9">
    <location>
        <begin position="43"/>
        <end position="68"/>
    </location>
</feature>
<dbReference type="EMBL" id="RQSP01000035">
    <property type="protein sequence ID" value="KAB5605841.1"/>
    <property type="molecule type" value="Genomic_DNA"/>
</dbReference>
<dbReference type="PANTHER" id="PTHR21022">
    <property type="entry name" value="PREPHENATE DEHYDRATASE P PROTEIN"/>
    <property type="match status" value="1"/>
</dbReference>
<evidence type="ECO:0000256" key="4">
    <source>
        <dbReference type="ARBA" id="ARBA00022605"/>
    </source>
</evidence>
<evidence type="ECO:0000256" key="9">
    <source>
        <dbReference type="SAM" id="MobiDB-lite"/>
    </source>
</evidence>
<dbReference type="SUPFAM" id="SSF55021">
    <property type="entry name" value="ACT-like"/>
    <property type="match status" value="1"/>
</dbReference>
<dbReference type="GO" id="GO:0005737">
    <property type="term" value="C:cytoplasm"/>
    <property type="evidence" value="ECO:0007669"/>
    <property type="project" value="TreeGrafter"/>
</dbReference>
<dbReference type="InterPro" id="IPR045865">
    <property type="entry name" value="ACT-like_dom_sf"/>
</dbReference>
<feature type="compositionally biased region" description="Low complexity" evidence="9">
    <location>
        <begin position="45"/>
        <end position="68"/>
    </location>
</feature>
<feature type="domain" description="Prephenate dehydratase" evidence="10">
    <location>
        <begin position="45"/>
        <end position="220"/>
    </location>
</feature>
<dbReference type="OrthoDB" id="9802281at2"/>
<dbReference type="Pfam" id="PF00800">
    <property type="entry name" value="PDT"/>
    <property type="match status" value="1"/>
</dbReference>
<proteinExistence type="predicted"/>
<dbReference type="PROSITE" id="PS51671">
    <property type="entry name" value="ACT"/>
    <property type="match status" value="1"/>
</dbReference>
<dbReference type="PANTHER" id="PTHR21022:SF19">
    <property type="entry name" value="PREPHENATE DEHYDRATASE-RELATED"/>
    <property type="match status" value="1"/>
</dbReference>
<dbReference type="InterPro" id="IPR002912">
    <property type="entry name" value="ACT_dom"/>
</dbReference>
<protein>
    <recommendedName>
        <fullName evidence="3">Prephenate dehydratase</fullName>
        <ecNumber evidence="2">4.2.1.51</ecNumber>
    </recommendedName>
</protein>
<dbReference type="PROSITE" id="PS51171">
    <property type="entry name" value="PREPHENATE_DEHYDR_3"/>
    <property type="match status" value="1"/>
</dbReference>
<sequence>MQESILSKATATPNPTYSPQIKRAAAALVAEPDIRAILDAVQSNPSPSAAPQSTAPQSTAAHHTAAHHTAALPAANQPAATQPTRAQSRGSYGVIAWENTVEGYVVPNLDALIDADNAVGVARISVTVSFDAFVRPGTSLSACTAVTAHPHGLAQCRRFAQEHHLRAVPASSNGAACRDLHADQVGLGPSICGDLYGLERVGTAVEDYPGSQTDFLLLAPRYEVARLVGGTLRDGTGEYESIIAFIPLSTGPGVLANLLDVLRDAGLNMTSFISRPIKGHAGTYSFIATIDAAPWQPRLHAVLEEVVDHGDWVKTLAVYPRRERPNPPVYDWSLPRGGVRVGNHGTGDASQEGGRWPAAARQELLW</sequence>
<keyword evidence="7" id="KW-0456">Lyase</keyword>
<feature type="domain" description="ACT" evidence="11">
    <location>
        <begin position="243"/>
        <end position="321"/>
    </location>
</feature>
<comment type="caution">
    <text evidence="12">The sequence shown here is derived from an EMBL/GenBank/DDBJ whole genome shotgun (WGS) entry which is preliminary data.</text>
</comment>
<evidence type="ECO:0000256" key="6">
    <source>
        <dbReference type="ARBA" id="ARBA00023222"/>
    </source>
</evidence>
<evidence type="ECO:0000259" key="10">
    <source>
        <dbReference type="PROSITE" id="PS51171"/>
    </source>
</evidence>
<dbReference type="RefSeq" id="WP_151917344.1">
    <property type="nucleotide sequence ID" value="NZ_RQSP01000035.1"/>
</dbReference>
<evidence type="ECO:0000256" key="8">
    <source>
        <dbReference type="ARBA" id="ARBA00047848"/>
    </source>
</evidence>
<dbReference type="Gene3D" id="3.30.70.260">
    <property type="match status" value="1"/>
</dbReference>
<evidence type="ECO:0000256" key="1">
    <source>
        <dbReference type="ARBA" id="ARBA00004741"/>
    </source>
</evidence>
<dbReference type="Proteomes" id="UP000326336">
    <property type="component" value="Unassembled WGS sequence"/>
</dbReference>
<evidence type="ECO:0000313" key="13">
    <source>
        <dbReference type="Proteomes" id="UP000326336"/>
    </source>
</evidence>
<name>A0A5N5RGI3_9BIFI</name>
<evidence type="ECO:0000256" key="7">
    <source>
        <dbReference type="ARBA" id="ARBA00023239"/>
    </source>
</evidence>
<dbReference type="SUPFAM" id="SSF53850">
    <property type="entry name" value="Periplasmic binding protein-like II"/>
    <property type="match status" value="1"/>
</dbReference>
<dbReference type="GO" id="GO:0004664">
    <property type="term" value="F:prephenate dehydratase activity"/>
    <property type="evidence" value="ECO:0007669"/>
    <property type="project" value="UniProtKB-EC"/>
</dbReference>
<dbReference type="GO" id="GO:0009094">
    <property type="term" value="P:L-phenylalanine biosynthetic process"/>
    <property type="evidence" value="ECO:0007669"/>
    <property type="project" value="UniProtKB-UniPathway"/>
</dbReference>